<sequence length="505" mass="55215">MKITKIKEQIVISIIPKSRSEGSIQAHRVPQPELSDGVPQLLPSSNENKYKKAALTSEEKQKVKNVSSGFKIKLSQLLSNVVELRYYGSIDTENAMLFTISERNSSYKSTPATIPCGKFTAATVAQTGLASERQLQTFGRSLQETGHVGSICVLYEASPAGGSTPKQHQRANGRQQNPLAARRNSSWTEPALPNTTVSSTKKKVKMGELAHVSQVSNVSATGELLERTIRSAVEQHLLDVNSSGGQSSEDSESGTPPASLSTSTKQRRRQSEEQDEVRHGSDVGLINKENIPSGFNNLDECILNAHHEAEKLHENTSGYIGERGKPKRQKSSCKLSELSEHQDSLVNMESLNPTPSRERIGPDDVELMSDGSKENGKDGRQAQRFELHVPVNPGTTPAAHSATTGKVTVSGSEISGARNWEPGLQMQQARVESLRTFGGFDEQWRFGDVVLSLQDPTMKIQEHPSVPDSKLQRTPSADDQQESFVSGAPELDLTALCDEKSWEEH</sequence>
<evidence type="ECO:0000313" key="3">
    <source>
        <dbReference type="Proteomes" id="UP000437017"/>
    </source>
</evidence>
<organism evidence="2 3">
    <name type="scientific">Balaenoptera physalus</name>
    <name type="common">Fin whale</name>
    <name type="synonym">Balaena physalus</name>
    <dbReference type="NCBI Taxonomy" id="9770"/>
    <lineage>
        <taxon>Eukaryota</taxon>
        <taxon>Metazoa</taxon>
        <taxon>Chordata</taxon>
        <taxon>Craniata</taxon>
        <taxon>Vertebrata</taxon>
        <taxon>Euteleostomi</taxon>
        <taxon>Mammalia</taxon>
        <taxon>Eutheria</taxon>
        <taxon>Laurasiatheria</taxon>
        <taxon>Artiodactyla</taxon>
        <taxon>Whippomorpha</taxon>
        <taxon>Cetacea</taxon>
        <taxon>Mysticeti</taxon>
        <taxon>Balaenopteridae</taxon>
        <taxon>Balaenoptera</taxon>
    </lineage>
</organism>
<reference evidence="2 3" key="1">
    <citation type="journal article" date="2019" name="PLoS ONE">
        <title>Genomic analyses reveal an absence of contemporary introgressive admixture between fin whales and blue whales, despite known hybrids.</title>
        <authorList>
            <person name="Westbury M.V."/>
            <person name="Petersen B."/>
            <person name="Lorenzen E.D."/>
        </authorList>
    </citation>
    <scope>NUCLEOTIDE SEQUENCE [LARGE SCALE GENOMIC DNA]</scope>
    <source>
        <strain evidence="2">FinWhale-01</strain>
    </source>
</reference>
<feature type="non-terminal residue" evidence="2">
    <location>
        <position position="505"/>
    </location>
</feature>
<feature type="compositionally biased region" description="Polar residues" evidence="1">
    <location>
        <begin position="164"/>
        <end position="188"/>
    </location>
</feature>
<name>A0A643BMH4_BALPH</name>
<gene>
    <name evidence="2" type="ORF">E2I00_019038</name>
</gene>
<feature type="region of interest" description="Disordered" evidence="1">
    <location>
        <begin position="240"/>
        <end position="288"/>
    </location>
</feature>
<comment type="caution">
    <text evidence="2">The sequence shown here is derived from an EMBL/GenBank/DDBJ whole genome shotgun (WGS) entry which is preliminary data.</text>
</comment>
<feature type="region of interest" description="Disordered" evidence="1">
    <location>
        <begin position="20"/>
        <end position="45"/>
    </location>
</feature>
<feature type="region of interest" description="Disordered" evidence="1">
    <location>
        <begin position="314"/>
        <end position="380"/>
    </location>
</feature>
<evidence type="ECO:0000313" key="2">
    <source>
        <dbReference type="EMBL" id="KAB0388845.1"/>
    </source>
</evidence>
<protein>
    <submittedName>
        <fullName evidence="2">Uncharacterized protein</fullName>
    </submittedName>
</protein>
<keyword evidence="3" id="KW-1185">Reference proteome</keyword>
<dbReference type="EMBL" id="SGJD01010631">
    <property type="protein sequence ID" value="KAB0388845.1"/>
    <property type="molecule type" value="Genomic_DNA"/>
</dbReference>
<dbReference type="AlphaFoldDB" id="A0A643BMH4"/>
<feature type="compositionally biased region" description="Basic and acidic residues" evidence="1">
    <location>
        <begin position="269"/>
        <end position="281"/>
    </location>
</feature>
<evidence type="ECO:0000256" key="1">
    <source>
        <dbReference type="SAM" id="MobiDB-lite"/>
    </source>
</evidence>
<feature type="compositionally biased region" description="Basic and acidic residues" evidence="1">
    <location>
        <begin position="371"/>
        <end position="380"/>
    </location>
</feature>
<accession>A0A643BMH4</accession>
<feature type="compositionally biased region" description="Polar residues" evidence="1">
    <location>
        <begin position="344"/>
        <end position="355"/>
    </location>
</feature>
<dbReference type="PANTHER" id="PTHR15904">
    <property type="entry name" value="FAM13"/>
    <property type="match status" value="1"/>
</dbReference>
<dbReference type="OrthoDB" id="9044001at2759"/>
<feature type="compositionally biased region" description="Polar residues" evidence="1">
    <location>
        <begin position="472"/>
        <end position="484"/>
    </location>
</feature>
<feature type="region of interest" description="Disordered" evidence="1">
    <location>
        <begin position="460"/>
        <end position="490"/>
    </location>
</feature>
<dbReference type="Proteomes" id="UP000437017">
    <property type="component" value="Unassembled WGS sequence"/>
</dbReference>
<proteinExistence type="predicted"/>
<dbReference type="PANTHER" id="PTHR15904:SF18">
    <property type="entry name" value="PROTEIN FAM13A"/>
    <property type="match status" value="1"/>
</dbReference>
<feature type="region of interest" description="Disordered" evidence="1">
    <location>
        <begin position="160"/>
        <end position="203"/>
    </location>
</feature>
<dbReference type="InterPro" id="IPR039102">
    <property type="entry name" value="FAM13"/>
</dbReference>